<feature type="transmembrane region" description="Helical" evidence="1">
    <location>
        <begin position="12"/>
        <end position="30"/>
    </location>
</feature>
<evidence type="ECO:0000313" key="3">
    <source>
        <dbReference type="EMBL" id="HJC72735.1"/>
    </source>
</evidence>
<proteinExistence type="predicted"/>
<dbReference type="AlphaFoldDB" id="A0A9D2Q8B6"/>
<reference evidence="3" key="1">
    <citation type="journal article" date="2021" name="PeerJ">
        <title>Extensive microbial diversity within the chicken gut microbiome revealed by metagenomics and culture.</title>
        <authorList>
            <person name="Gilroy R."/>
            <person name="Ravi A."/>
            <person name="Getino M."/>
            <person name="Pursley I."/>
            <person name="Horton D.L."/>
            <person name="Alikhan N.F."/>
            <person name="Baker D."/>
            <person name="Gharbi K."/>
            <person name="Hall N."/>
            <person name="Watson M."/>
            <person name="Adriaenssens E.M."/>
            <person name="Foster-Nyarko E."/>
            <person name="Jarju S."/>
            <person name="Secka A."/>
            <person name="Antonio M."/>
            <person name="Oren A."/>
            <person name="Chaudhuri R.R."/>
            <person name="La Ragione R."/>
            <person name="Hildebrand F."/>
            <person name="Pallen M.J."/>
        </authorList>
    </citation>
    <scope>NUCLEOTIDE SEQUENCE</scope>
    <source>
        <strain evidence="3">5933</strain>
    </source>
</reference>
<name>A0A9D2Q8B6_9FIRM</name>
<evidence type="ECO:0000313" key="4">
    <source>
        <dbReference type="Proteomes" id="UP000823918"/>
    </source>
</evidence>
<comment type="caution">
    <text evidence="3">The sequence shown here is derived from an EMBL/GenBank/DDBJ whole genome shotgun (WGS) entry which is preliminary data.</text>
</comment>
<reference evidence="3" key="2">
    <citation type="submission" date="2021-04" db="EMBL/GenBank/DDBJ databases">
        <authorList>
            <person name="Gilroy R."/>
        </authorList>
    </citation>
    <scope>NUCLEOTIDE SEQUENCE</scope>
    <source>
        <strain evidence="3">5933</strain>
    </source>
</reference>
<dbReference type="InterPro" id="IPR053150">
    <property type="entry name" value="Teicoplanin_resist-assoc"/>
</dbReference>
<feature type="transmembrane region" description="Helical" evidence="1">
    <location>
        <begin position="134"/>
        <end position="151"/>
    </location>
</feature>
<evidence type="ECO:0000259" key="2">
    <source>
        <dbReference type="Pfam" id="PF04892"/>
    </source>
</evidence>
<dbReference type="InterPro" id="IPR006976">
    <property type="entry name" value="VanZ-like"/>
</dbReference>
<dbReference type="PANTHER" id="PTHR36834">
    <property type="entry name" value="MEMBRANE PROTEIN-RELATED"/>
    <property type="match status" value="1"/>
</dbReference>
<protein>
    <submittedName>
        <fullName evidence="3">VanZ family protein</fullName>
    </submittedName>
</protein>
<dbReference type="Pfam" id="PF04892">
    <property type="entry name" value="VanZ"/>
    <property type="match status" value="1"/>
</dbReference>
<keyword evidence="1" id="KW-0812">Transmembrane</keyword>
<dbReference type="Proteomes" id="UP000823918">
    <property type="component" value="Unassembled WGS sequence"/>
</dbReference>
<dbReference type="EMBL" id="DWWA01000040">
    <property type="protein sequence ID" value="HJC72735.1"/>
    <property type="molecule type" value="Genomic_DNA"/>
</dbReference>
<organism evidence="3 4">
    <name type="scientific">Candidatus Ruthenibacterium merdavium</name>
    <dbReference type="NCBI Taxonomy" id="2838752"/>
    <lineage>
        <taxon>Bacteria</taxon>
        <taxon>Bacillati</taxon>
        <taxon>Bacillota</taxon>
        <taxon>Clostridia</taxon>
        <taxon>Eubacteriales</taxon>
        <taxon>Oscillospiraceae</taxon>
        <taxon>Ruthenibacterium</taxon>
    </lineage>
</organism>
<keyword evidence="1" id="KW-0472">Membrane</keyword>
<sequence>MSMLNAVKKSNKYLLSAFFVYLIALVFFSLRNEVLYWSSLSLYEFIIKSANLVPFATIATYIQSFFTQSINLDIALRNLVLPIIAFLPCGFLVYALASAKRKLLHTLLASAVLCFILEVLQALLRRGSFDVDDIILSVLGAFCGVLVFRLASKLTIGALAKPEKAQS</sequence>
<keyword evidence="1" id="KW-1133">Transmembrane helix</keyword>
<feature type="domain" description="VanZ-like" evidence="2">
    <location>
        <begin position="18"/>
        <end position="150"/>
    </location>
</feature>
<dbReference type="PANTHER" id="PTHR36834:SF1">
    <property type="entry name" value="INTEGRAL MEMBRANE PROTEIN"/>
    <property type="match status" value="1"/>
</dbReference>
<accession>A0A9D2Q8B6</accession>
<feature type="transmembrane region" description="Helical" evidence="1">
    <location>
        <begin position="103"/>
        <end position="122"/>
    </location>
</feature>
<gene>
    <name evidence="3" type="ORF">H9698_08105</name>
</gene>
<evidence type="ECO:0000256" key="1">
    <source>
        <dbReference type="SAM" id="Phobius"/>
    </source>
</evidence>
<feature type="transmembrane region" description="Helical" evidence="1">
    <location>
        <begin position="74"/>
        <end position="96"/>
    </location>
</feature>